<dbReference type="AlphaFoldDB" id="A0A1I0EZT6"/>
<evidence type="ECO:0000259" key="2">
    <source>
        <dbReference type="Pfam" id="PF13702"/>
    </source>
</evidence>
<sequence length="205" mass="23612">MRKRTKKAVRDSMLVFLLLMFVFIVMSLIQYEKPTSPNNDNKESISENVFRYQHLVETYAIQYEVENYVDVLLAMMMQESGGRGNDPMQSSESYCGQVGCIEDPEQSIKQGVYYFSQTLEKAHGDVELAVQSYNFGEGFINYVIEQNGSYSQELAIDFSKEMYENASDPTIYTCLREEAKQYNACYGDIQYVQSVMKYKEAISSN</sequence>
<evidence type="ECO:0000256" key="1">
    <source>
        <dbReference type="SAM" id="Phobius"/>
    </source>
</evidence>
<dbReference type="SUPFAM" id="SSF53955">
    <property type="entry name" value="Lysozyme-like"/>
    <property type="match status" value="1"/>
</dbReference>
<dbReference type="Proteomes" id="UP000198618">
    <property type="component" value="Unassembled WGS sequence"/>
</dbReference>
<evidence type="ECO:0000313" key="3">
    <source>
        <dbReference type="EMBL" id="SET51201.1"/>
    </source>
</evidence>
<name>A0A1I0EZT6_9BACI</name>
<dbReference type="EMBL" id="FOHE01000013">
    <property type="protein sequence ID" value="SET51201.1"/>
    <property type="molecule type" value="Genomic_DNA"/>
</dbReference>
<keyword evidence="1" id="KW-0472">Membrane</keyword>
<dbReference type="Pfam" id="PF13702">
    <property type="entry name" value="Lysozyme_like"/>
    <property type="match status" value="1"/>
</dbReference>
<accession>A0A1I0EZT6</accession>
<dbReference type="RefSeq" id="WP_244513556.1">
    <property type="nucleotide sequence ID" value="NZ_FOHE01000013.1"/>
</dbReference>
<proteinExistence type="predicted"/>
<feature type="domain" description="CwlT-like lysozyme" evidence="2">
    <location>
        <begin position="46"/>
        <end position="198"/>
    </location>
</feature>
<feature type="transmembrane region" description="Helical" evidence="1">
    <location>
        <begin position="12"/>
        <end position="31"/>
    </location>
</feature>
<evidence type="ECO:0000313" key="4">
    <source>
        <dbReference type="Proteomes" id="UP000198618"/>
    </source>
</evidence>
<keyword evidence="1" id="KW-0812">Transmembrane</keyword>
<organism evidence="3 4">
    <name type="scientific">Oceanobacillus limi</name>
    <dbReference type="NCBI Taxonomy" id="930131"/>
    <lineage>
        <taxon>Bacteria</taxon>
        <taxon>Bacillati</taxon>
        <taxon>Bacillota</taxon>
        <taxon>Bacilli</taxon>
        <taxon>Bacillales</taxon>
        <taxon>Bacillaceae</taxon>
        <taxon>Oceanobacillus</taxon>
    </lineage>
</organism>
<dbReference type="CDD" id="cd16891">
    <property type="entry name" value="CwlT-like"/>
    <property type="match status" value="1"/>
</dbReference>
<gene>
    <name evidence="3" type="ORF">SAMN05216389_11349</name>
</gene>
<keyword evidence="4" id="KW-1185">Reference proteome</keyword>
<reference evidence="3 4" key="1">
    <citation type="submission" date="2016-10" db="EMBL/GenBank/DDBJ databases">
        <authorList>
            <person name="de Groot N.N."/>
        </authorList>
    </citation>
    <scope>NUCLEOTIDE SEQUENCE [LARGE SCALE GENOMIC DNA]</scope>
    <source>
        <strain evidence="3 4">IBRC-M 10780</strain>
    </source>
</reference>
<dbReference type="STRING" id="930131.SAMN05216389_11349"/>
<dbReference type="InterPro" id="IPR023346">
    <property type="entry name" value="Lysozyme-like_dom_sf"/>
</dbReference>
<protein>
    <submittedName>
        <fullName evidence="3">Lysozyme-like</fullName>
    </submittedName>
</protein>
<keyword evidence="1" id="KW-1133">Transmembrane helix</keyword>
<dbReference type="Gene3D" id="1.10.530.10">
    <property type="match status" value="1"/>
</dbReference>
<dbReference type="InterPro" id="IPR047194">
    <property type="entry name" value="CwlT-like_lysozyme"/>
</dbReference>